<keyword evidence="1" id="KW-1133">Transmembrane helix</keyword>
<keyword evidence="1" id="KW-0472">Membrane</keyword>
<gene>
    <name evidence="2" type="ORF">PXH68_07280</name>
</gene>
<feature type="transmembrane region" description="Helical" evidence="1">
    <location>
        <begin position="12"/>
        <end position="31"/>
    </location>
</feature>
<sequence>MKKGGDSMIAGNVILMLFAFLTVPVLLLVDYEDKQYKPFGLRYWFGAFACILVFLVTLLVYFVTYAVGSIMVFNHFDRFLVGIFLFLVFGASVLTILLARAIKTLIRRTKYYQQMK</sequence>
<dbReference type="RefSeq" id="WP_316715576.1">
    <property type="nucleotide sequence ID" value="NZ_CP118733.1"/>
</dbReference>
<organism evidence="2 3">
    <name type="scientific">Streptococcus suivaginalis</name>
    <dbReference type="NCBI Taxonomy" id="3028082"/>
    <lineage>
        <taxon>Bacteria</taxon>
        <taxon>Bacillati</taxon>
        <taxon>Bacillota</taxon>
        <taxon>Bacilli</taxon>
        <taxon>Lactobacillales</taxon>
        <taxon>Streptococcaceae</taxon>
        <taxon>Streptococcus</taxon>
    </lineage>
</organism>
<dbReference type="EMBL" id="CP118733">
    <property type="protein sequence ID" value="WNY46691.1"/>
    <property type="molecule type" value="Genomic_DNA"/>
</dbReference>
<dbReference type="AlphaFoldDB" id="A0AA96VCH5"/>
<feature type="transmembrane region" description="Helical" evidence="1">
    <location>
        <begin position="79"/>
        <end position="102"/>
    </location>
</feature>
<keyword evidence="3" id="KW-1185">Reference proteome</keyword>
<evidence type="ECO:0000313" key="3">
    <source>
        <dbReference type="Proteomes" id="UP001304088"/>
    </source>
</evidence>
<accession>A0AA96VCH5</accession>
<reference evidence="2 3" key="1">
    <citation type="submission" date="2023-02" db="EMBL/GenBank/DDBJ databases">
        <title>Streptococcus sp. Genome Sequencing and Assembly.</title>
        <authorList>
            <person name="Shore S.M."/>
            <person name="Nicholson T.L."/>
        </authorList>
    </citation>
    <scope>NUCLEOTIDE SEQUENCE [LARGE SCALE GENOMIC DNA]</scope>
    <source>
        <strain evidence="2 3">29896</strain>
    </source>
</reference>
<dbReference type="Proteomes" id="UP001304088">
    <property type="component" value="Chromosome"/>
</dbReference>
<name>A0AA96VCH5_9STRE</name>
<evidence type="ECO:0000256" key="1">
    <source>
        <dbReference type="SAM" id="Phobius"/>
    </source>
</evidence>
<feature type="transmembrane region" description="Helical" evidence="1">
    <location>
        <begin position="43"/>
        <end position="67"/>
    </location>
</feature>
<keyword evidence="1" id="KW-0812">Transmembrane</keyword>
<dbReference type="KEGG" id="ssuv:PXH68_07280"/>
<proteinExistence type="predicted"/>
<protein>
    <submittedName>
        <fullName evidence="2">MFS transporter</fullName>
    </submittedName>
</protein>
<evidence type="ECO:0000313" key="2">
    <source>
        <dbReference type="EMBL" id="WNY46691.1"/>
    </source>
</evidence>